<reference evidence="3 4" key="1">
    <citation type="journal article" date="2012" name="J. Bacteriol.">
        <title>Genome Sequence of Nitratireductor pacificus Type Strain pht-3B.</title>
        <authorList>
            <person name="Lai Q."/>
            <person name="Li G."/>
            <person name="Shao Z."/>
        </authorList>
    </citation>
    <scope>NUCLEOTIDE SEQUENCE [LARGE SCALE GENOMIC DNA]</scope>
    <source>
        <strain evidence="4">pht-3B</strain>
    </source>
</reference>
<dbReference type="SUPFAM" id="SSF52172">
    <property type="entry name" value="CheY-like"/>
    <property type="match status" value="1"/>
</dbReference>
<dbReference type="STRING" id="391937.NA2_11515"/>
<organism evidence="3 4">
    <name type="scientific">Nitratireductor pacificus pht-3B</name>
    <dbReference type="NCBI Taxonomy" id="391937"/>
    <lineage>
        <taxon>Bacteria</taxon>
        <taxon>Pseudomonadati</taxon>
        <taxon>Pseudomonadota</taxon>
        <taxon>Alphaproteobacteria</taxon>
        <taxon>Hyphomicrobiales</taxon>
        <taxon>Phyllobacteriaceae</taxon>
        <taxon>Nitratireductor</taxon>
    </lineage>
</organism>
<name>K2LM10_9HYPH</name>
<keyword evidence="1" id="KW-0597">Phosphoprotein</keyword>
<evidence type="ECO:0000313" key="3">
    <source>
        <dbReference type="EMBL" id="EKF18809.1"/>
    </source>
</evidence>
<dbReference type="PATRIC" id="fig|391937.3.peg.2373"/>
<dbReference type="InterPro" id="IPR001789">
    <property type="entry name" value="Sig_transdc_resp-reg_receiver"/>
</dbReference>
<feature type="domain" description="Response regulatory" evidence="2">
    <location>
        <begin position="5"/>
        <end position="117"/>
    </location>
</feature>
<dbReference type="EMBL" id="AMRM01000011">
    <property type="protein sequence ID" value="EKF18809.1"/>
    <property type="molecule type" value="Genomic_DNA"/>
</dbReference>
<accession>K2LM10</accession>
<dbReference type="Pfam" id="PF00072">
    <property type="entry name" value="Response_reg"/>
    <property type="match status" value="1"/>
</dbReference>
<dbReference type="AlphaFoldDB" id="K2LM10"/>
<evidence type="ECO:0000259" key="2">
    <source>
        <dbReference type="PROSITE" id="PS50110"/>
    </source>
</evidence>
<evidence type="ECO:0000313" key="4">
    <source>
        <dbReference type="Proteomes" id="UP000006786"/>
    </source>
</evidence>
<dbReference type="SMART" id="SM00448">
    <property type="entry name" value="REC"/>
    <property type="match status" value="1"/>
</dbReference>
<comment type="caution">
    <text evidence="3">The sequence shown here is derived from an EMBL/GenBank/DDBJ whole genome shotgun (WGS) entry which is preliminary data.</text>
</comment>
<gene>
    <name evidence="3" type="ORF">NA2_11515</name>
</gene>
<dbReference type="GO" id="GO:0000160">
    <property type="term" value="P:phosphorelay signal transduction system"/>
    <property type="evidence" value="ECO:0007669"/>
    <property type="project" value="InterPro"/>
</dbReference>
<sequence length="124" mass="13630">MSGARVLLVEDEPIIAMNIEQLCREHGAADVMTVASFEALVPDILDAGKISTAILDIRLSDQWTDDFARLLQDRRIPFIFATGYAAGHQVFEPFAGIRIVEKPYNENDLIEALAAVWSGSLDPA</sequence>
<dbReference type="eggNOG" id="COG0784">
    <property type="taxonomic scope" value="Bacteria"/>
</dbReference>
<dbReference type="RefSeq" id="WP_008597055.1">
    <property type="nucleotide sequence ID" value="NZ_AMRM01000011.1"/>
</dbReference>
<dbReference type="PROSITE" id="PS50110">
    <property type="entry name" value="RESPONSE_REGULATORY"/>
    <property type="match status" value="1"/>
</dbReference>
<dbReference type="Proteomes" id="UP000006786">
    <property type="component" value="Unassembled WGS sequence"/>
</dbReference>
<dbReference type="Gene3D" id="3.40.50.2300">
    <property type="match status" value="1"/>
</dbReference>
<keyword evidence="4" id="KW-1185">Reference proteome</keyword>
<feature type="modified residue" description="4-aspartylphosphate" evidence="1">
    <location>
        <position position="56"/>
    </location>
</feature>
<protein>
    <submittedName>
        <fullName evidence="3">Response regulator receiver protein</fullName>
    </submittedName>
</protein>
<proteinExistence type="predicted"/>
<dbReference type="InterPro" id="IPR011006">
    <property type="entry name" value="CheY-like_superfamily"/>
</dbReference>
<evidence type="ECO:0000256" key="1">
    <source>
        <dbReference type="PROSITE-ProRule" id="PRU00169"/>
    </source>
</evidence>